<evidence type="ECO:0000256" key="2">
    <source>
        <dbReference type="ARBA" id="ARBA00022448"/>
    </source>
</evidence>
<dbReference type="Proteomes" id="UP000216871">
    <property type="component" value="Unassembled WGS sequence"/>
</dbReference>
<organism evidence="10 11">
    <name type="scientific">Bifidobacterium myosotis</name>
    <dbReference type="NCBI Taxonomy" id="1630166"/>
    <lineage>
        <taxon>Bacteria</taxon>
        <taxon>Bacillati</taxon>
        <taxon>Actinomycetota</taxon>
        <taxon>Actinomycetes</taxon>
        <taxon>Bifidobacteriales</taxon>
        <taxon>Bifidobacteriaceae</taxon>
        <taxon>Bifidobacterium</taxon>
    </lineage>
</organism>
<dbReference type="SUPFAM" id="SSF52540">
    <property type="entry name" value="P-loop containing nucleoside triphosphate hydrolases"/>
    <property type="match status" value="1"/>
</dbReference>
<dbReference type="EC" id="7.4.2.1" evidence="7"/>
<dbReference type="InterPro" id="IPR003593">
    <property type="entry name" value="AAA+_ATPase"/>
</dbReference>
<evidence type="ECO:0000256" key="5">
    <source>
        <dbReference type="ARBA" id="ARBA00022840"/>
    </source>
</evidence>
<dbReference type="PANTHER" id="PTHR43166:SF35">
    <property type="entry name" value="L-CYSTINE IMPORT ATP-BINDING PROTEIN TCYN"/>
    <property type="match status" value="1"/>
</dbReference>
<dbReference type="Pfam" id="PF00005">
    <property type="entry name" value="ABC_tran"/>
    <property type="match status" value="1"/>
</dbReference>
<evidence type="ECO:0000256" key="7">
    <source>
        <dbReference type="ARBA" id="ARBA00038850"/>
    </source>
</evidence>
<dbReference type="PANTHER" id="PTHR43166">
    <property type="entry name" value="AMINO ACID IMPORT ATP-BINDING PROTEIN"/>
    <property type="match status" value="1"/>
</dbReference>
<dbReference type="GO" id="GO:0016887">
    <property type="term" value="F:ATP hydrolysis activity"/>
    <property type="evidence" value="ECO:0007669"/>
    <property type="project" value="InterPro"/>
</dbReference>
<protein>
    <recommendedName>
        <fullName evidence="7">ABC-type polar-amino-acid transporter</fullName>
        <ecNumber evidence="7">7.4.2.1</ecNumber>
    </recommendedName>
</protein>
<dbReference type="PIRSF" id="PIRSF039085">
    <property type="entry name" value="ABC_ATPase_HisP"/>
    <property type="match status" value="1"/>
</dbReference>
<dbReference type="InterPro" id="IPR027417">
    <property type="entry name" value="P-loop_NTPase"/>
</dbReference>
<evidence type="ECO:0000256" key="4">
    <source>
        <dbReference type="ARBA" id="ARBA00022741"/>
    </source>
</evidence>
<dbReference type="InterPro" id="IPR050086">
    <property type="entry name" value="MetN_ABC_transporter-like"/>
</dbReference>
<evidence type="ECO:0000313" key="10">
    <source>
        <dbReference type="EMBL" id="OZG60783.1"/>
    </source>
</evidence>
<evidence type="ECO:0000256" key="3">
    <source>
        <dbReference type="ARBA" id="ARBA00022475"/>
    </source>
</evidence>
<evidence type="ECO:0000313" key="11">
    <source>
        <dbReference type="Proteomes" id="UP000216871"/>
    </source>
</evidence>
<comment type="subcellular location">
    <subcellularLocation>
        <location evidence="1">Cell membrane</location>
        <topology evidence="1">Peripheral membrane protein</topology>
    </subcellularLocation>
</comment>
<accession>A0A261FP89</accession>
<sequence>MTESASKSAAVTGDSSVAGVADGVSGLSNVTVPAIKAMQVHKAFGSLHVLKGVDLTVMPGTVTVILGPSGSGKSTFLRLINQLETLTGGSIEVNGELIGYKHVTKDGQDVLQTLDDKEIAAQRSHLGMVFQRFNLFPHMTALQNVMEAPVHVKHMAKKEARDLAVAELERVGLGDRLDYYPAQLSGGQQQRVAIARALAMKPEIMLFDEPTSALDPELVGEVLNVMRSLAKEGMTMVCVTHEIGFAREVADQVVFMDGGVVVEKGGPDIIDHPTEPRFRDFLQHVL</sequence>
<dbReference type="GO" id="GO:0005524">
    <property type="term" value="F:ATP binding"/>
    <property type="evidence" value="ECO:0007669"/>
    <property type="project" value="UniProtKB-KW"/>
</dbReference>
<proteinExistence type="predicted"/>
<dbReference type="PROSITE" id="PS00211">
    <property type="entry name" value="ABC_TRANSPORTER_1"/>
    <property type="match status" value="1"/>
</dbReference>
<dbReference type="Gene3D" id="3.40.50.300">
    <property type="entry name" value="P-loop containing nucleotide triphosphate hydrolases"/>
    <property type="match status" value="1"/>
</dbReference>
<evidence type="ECO:0000256" key="1">
    <source>
        <dbReference type="ARBA" id="ARBA00004202"/>
    </source>
</evidence>
<keyword evidence="3" id="KW-1003">Cell membrane</keyword>
<keyword evidence="6" id="KW-0472">Membrane</keyword>
<dbReference type="EMBL" id="MWWW01000005">
    <property type="protein sequence ID" value="OZG60783.1"/>
    <property type="molecule type" value="Genomic_DNA"/>
</dbReference>
<dbReference type="InterPro" id="IPR017871">
    <property type="entry name" value="ABC_transporter-like_CS"/>
</dbReference>
<keyword evidence="5 10" id="KW-0067">ATP-binding</keyword>
<keyword evidence="11" id="KW-1185">Reference proteome</keyword>
<evidence type="ECO:0000259" key="9">
    <source>
        <dbReference type="PROSITE" id="PS50893"/>
    </source>
</evidence>
<dbReference type="FunFam" id="3.40.50.300:FF:000020">
    <property type="entry name" value="Amino acid ABC transporter ATP-binding component"/>
    <property type="match status" value="1"/>
</dbReference>
<reference evidence="10 11" key="1">
    <citation type="journal article" date="2017" name="BMC Genomics">
        <title>Comparative genomic and phylogenomic analyses of the Bifidobacteriaceae family.</title>
        <authorList>
            <person name="Lugli G.A."/>
            <person name="Milani C."/>
            <person name="Turroni F."/>
            <person name="Duranti S."/>
            <person name="Mancabelli L."/>
            <person name="Mangifesta M."/>
            <person name="Ferrario C."/>
            <person name="Modesto M."/>
            <person name="Mattarelli P."/>
            <person name="Jiri K."/>
            <person name="van Sinderen D."/>
            <person name="Ventura M."/>
        </authorList>
    </citation>
    <scope>NUCLEOTIDE SEQUENCE [LARGE SCALE GENOMIC DNA]</scope>
    <source>
        <strain evidence="10 11">DSM 100196</strain>
    </source>
</reference>
<evidence type="ECO:0000256" key="6">
    <source>
        <dbReference type="ARBA" id="ARBA00023136"/>
    </source>
</evidence>
<keyword evidence="2" id="KW-0813">Transport</keyword>
<evidence type="ECO:0000256" key="8">
    <source>
        <dbReference type="ARBA" id="ARBA00047624"/>
    </source>
</evidence>
<dbReference type="InterPro" id="IPR003439">
    <property type="entry name" value="ABC_transporter-like_ATP-bd"/>
</dbReference>
<name>A0A261FP89_9BIFI</name>
<dbReference type="AlphaFoldDB" id="A0A261FP89"/>
<dbReference type="InterPro" id="IPR030679">
    <property type="entry name" value="ABC_ATPase_HisP-typ"/>
</dbReference>
<gene>
    <name evidence="10" type="ORF">BMYO_0579</name>
</gene>
<dbReference type="GO" id="GO:0005886">
    <property type="term" value="C:plasma membrane"/>
    <property type="evidence" value="ECO:0007669"/>
    <property type="project" value="UniProtKB-SubCell"/>
</dbReference>
<keyword evidence="4" id="KW-0547">Nucleotide-binding</keyword>
<dbReference type="CDD" id="cd03262">
    <property type="entry name" value="ABC_HisP_GlnQ"/>
    <property type="match status" value="1"/>
</dbReference>
<feature type="domain" description="ABC transporter" evidence="9">
    <location>
        <begin position="35"/>
        <end position="283"/>
    </location>
</feature>
<comment type="catalytic activity">
    <reaction evidence="8">
        <text>a polar amino acid(out) + ATP + H2O = a polar amino acid(in) + ADP + phosphate + H(+)</text>
        <dbReference type="Rhea" id="RHEA:14673"/>
        <dbReference type="ChEBI" id="CHEBI:15377"/>
        <dbReference type="ChEBI" id="CHEBI:15378"/>
        <dbReference type="ChEBI" id="CHEBI:30616"/>
        <dbReference type="ChEBI" id="CHEBI:43474"/>
        <dbReference type="ChEBI" id="CHEBI:62031"/>
        <dbReference type="ChEBI" id="CHEBI:456216"/>
        <dbReference type="EC" id="7.4.2.1"/>
    </reaction>
    <physiologicalReaction direction="left-to-right" evidence="8">
        <dbReference type="Rhea" id="RHEA:14674"/>
    </physiologicalReaction>
</comment>
<dbReference type="SMART" id="SM00382">
    <property type="entry name" value="AAA"/>
    <property type="match status" value="1"/>
</dbReference>
<dbReference type="GO" id="GO:0015426">
    <property type="term" value="F:ATPase-coupled polar amino acid-transporter activity"/>
    <property type="evidence" value="ECO:0007669"/>
    <property type="project" value="UniProtKB-EC"/>
</dbReference>
<comment type="caution">
    <text evidence="10">The sequence shown here is derived from an EMBL/GenBank/DDBJ whole genome shotgun (WGS) entry which is preliminary data.</text>
</comment>
<dbReference type="PROSITE" id="PS50893">
    <property type="entry name" value="ABC_TRANSPORTER_2"/>
    <property type="match status" value="1"/>
</dbReference>